<comment type="caution">
    <text evidence="7">The sequence shown here is derived from an EMBL/GenBank/DDBJ whole genome shotgun (WGS) entry which is preliminary data.</text>
</comment>
<dbReference type="EMBL" id="QRVA01000002">
    <property type="protein sequence ID" value="RGS19368.1"/>
    <property type="molecule type" value="Genomic_DNA"/>
</dbReference>
<sequence length="512" mass="59207">MSQTSNNKRIVKNTLFLYLRMFVMMLTALFTSRIILDVLGSADYGLNNVIGGVVVLFSFLNNALISATQRYLNFYIGKQDYKKTNVVFCMSMNTYFLLSILFILLCETIGVWFVDTQLNIPLDRMYAARWVYQFTVLQFIVGLLRVPYNASIIAYERMNFYAYMSLIEVIVKLVVVYLLYITPYDKLIFLSFLYTIIPIFITIIYKIYCNKCFVTTKYRAIWDKVAFKEMFSFSGWSLFGSLANLASQQGLNILINIFYGVTVNAAAGIANQVSSNVYQFISNFQTAFQPQIVKTYAAKEMERFHKLIFQTSKFSYYLIIVLVLPILFTIDGILKIWLKEVPEYTAIFCRLILILLSTEALTAPLWMSVQATGKIRSYQILMACLIFLNFPIAYVALAIGLPVYSVWCVRILVNIFVIGARCIYMKKKLDFPLFLYFKKVMLPILNVTLLALPIPILLYYTIHGFWQNLIIVGIVTFIVTILDIYYIGMNIQEKEMVSNMILKKISLFRKES</sequence>
<feature type="transmembrane region" description="Helical" evidence="6">
    <location>
        <begin position="403"/>
        <end position="424"/>
    </location>
</feature>
<evidence type="ECO:0000313" key="7">
    <source>
        <dbReference type="EMBL" id="RGS19368.1"/>
    </source>
</evidence>
<keyword evidence="2" id="KW-1003">Cell membrane</keyword>
<evidence type="ECO:0000313" key="8">
    <source>
        <dbReference type="Proteomes" id="UP000283872"/>
    </source>
</evidence>
<evidence type="ECO:0000256" key="4">
    <source>
        <dbReference type="ARBA" id="ARBA00022989"/>
    </source>
</evidence>
<organism evidence="7 8">
    <name type="scientific">Segatella copri</name>
    <dbReference type="NCBI Taxonomy" id="165179"/>
    <lineage>
        <taxon>Bacteria</taxon>
        <taxon>Pseudomonadati</taxon>
        <taxon>Bacteroidota</taxon>
        <taxon>Bacteroidia</taxon>
        <taxon>Bacteroidales</taxon>
        <taxon>Prevotellaceae</taxon>
        <taxon>Segatella</taxon>
    </lineage>
</organism>
<feature type="transmembrane region" description="Helical" evidence="6">
    <location>
        <begin position="314"/>
        <end position="338"/>
    </location>
</feature>
<feature type="transmembrane region" description="Helical" evidence="6">
    <location>
        <begin position="15"/>
        <end position="36"/>
    </location>
</feature>
<evidence type="ECO:0000256" key="2">
    <source>
        <dbReference type="ARBA" id="ARBA00022475"/>
    </source>
</evidence>
<feature type="transmembrane region" description="Helical" evidence="6">
    <location>
        <begin position="86"/>
        <end position="110"/>
    </location>
</feature>
<keyword evidence="4 6" id="KW-1133">Transmembrane helix</keyword>
<feature type="transmembrane region" description="Helical" evidence="6">
    <location>
        <begin position="378"/>
        <end position="397"/>
    </location>
</feature>
<dbReference type="AlphaFoldDB" id="A0A3R5WLI7"/>
<feature type="transmembrane region" description="Helical" evidence="6">
    <location>
        <begin position="468"/>
        <end position="488"/>
    </location>
</feature>
<proteinExistence type="predicted"/>
<evidence type="ECO:0000256" key="3">
    <source>
        <dbReference type="ARBA" id="ARBA00022692"/>
    </source>
</evidence>
<feature type="transmembrane region" description="Helical" evidence="6">
    <location>
        <begin position="344"/>
        <end position="366"/>
    </location>
</feature>
<evidence type="ECO:0000256" key="6">
    <source>
        <dbReference type="SAM" id="Phobius"/>
    </source>
</evidence>
<comment type="subcellular location">
    <subcellularLocation>
        <location evidence="1">Cell membrane</location>
        <topology evidence="1">Multi-pass membrane protein</topology>
    </subcellularLocation>
</comment>
<reference evidence="7 8" key="1">
    <citation type="submission" date="2018-08" db="EMBL/GenBank/DDBJ databases">
        <title>A genome reference for cultivated species of the human gut microbiota.</title>
        <authorList>
            <person name="Zou Y."/>
            <person name="Xue W."/>
            <person name="Luo G."/>
        </authorList>
    </citation>
    <scope>NUCLEOTIDE SEQUENCE [LARGE SCALE GENOMIC DNA]</scope>
    <source>
        <strain evidence="7 8">AF24-12</strain>
    </source>
</reference>
<dbReference type="InterPro" id="IPR050833">
    <property type="entry name" value="Poly_Biosynth_Transport"/>
</dbReference>
<gene>
    <name evidence="7" type="ORF">DWY11_01040</name>
</gene>
<name>A0A3R5WLI7_9BACT</name>
<dbReference type="GO" id="GO:0005886">
    <property type="term" value="C:plasma membrane"/>
    <property type="evidence" value="ECO:0007669"/>
    <property type="project" value="UniProtKB-SubCell"/>
</dbReference>
<dbReference type="CDD" id="cd12082">
    <property type="entry name" value="MATE_like"/>
    <property type="match status" value="1"/>
</dbReference>
<keyword evidence="3 6" id="KW-0812">Transmembrane</keyword>
<dbReference type="PANTHER" id="PTHR30250:SF26">
    <property type="entry name" value="PSMA PROTEIN"/>
    <property type="match status" value="1"/>
</dbReference>
<evidence type="ECO:0000256" key="5">
    <source>
        <dbReference type="ARBA" id="ARBA00023136"/>
    </source>
</evidence>
<evidence type="ECO:0000256" key="1">
    <source>
        <dbReference type="ARBA" id="ARBA00004651"/>
    </source>
</evidence>
<feature type="transmembrane region" description="Helical" evidence="6">
    <location>
        <begin position="130"/>
        <end position="148"/>
    </location>
</feature>
<feature type="transmembrane region" description="Helical" evidence="6">
    <location>
        <begin position="187"/>
        <end position="208"/>
    </location>
</feature>
<dbReference type="PANTHER" id="PTHR30250">
    <property type="entry name" value="PST FAMILY PREDICTED COLANIC ACID TRANSPORTER"/>
    <property type="match status" value="1"/>
</dbReference>
<dbReference type="Proteomes" id="UP000283872">
    <property type="component" value="Unassembled WGS sequence"/>
</dbReference>
<feature type="transmembrane region" description="Helical" evidence="6">
    <location>
        <begin position="48"/>
        <end position="65"/>
    </location>
</feature>
<feature type="transmembrane region" description="Helical" evidence="6">
    <location>
        <begin position="444"/>
        <end position="462"/>
    </location>
</feature>
<keyword evidence="5 6" id="KW-0472">Membrane</keyword>
<accession>A0A3R5WLI7</accession>
<feature type="transmembrane region" description="Helical" evidence="6">
    <location>
        <begin position="160"/>
        <end position="181"/>
    </location>
</feature>
<protein>
    <submittedName>
        <fullName evidence="7">Lipopolysaccharide biosynthesis protein</fullName>
    </submittedName>
</protein>